<proteinExistence type="predicted"/>
<dbReference type="Proteomes" id="UP001158049">
    <property type="component" value="Unassembled WGS sequence"/>
</dbReference>
<evidence type="ECO:0000313" key="2">
    <source>
        <dbReference type="Proteomes" id="UP001158049"/>
    </source>
</evidence>
<dbReference type="EMBL" id="FXUL01000045">
    <property type="protein sequence ID" value="SMP81555.1"/>
    <property type="molecule type" value="Genomic_DNA"/>
</dbReference>
<gene>
    <name evidence="1" type="ORF">SAMN06295970_14510</name>
</gene>
<sequence>MKLQQNPMKRRSILFITKKSRPDRYIRAGFVNPELYDIEIKELVPRPHPSMPGFLVRDGKDEYHGYVAVHDLYMVWPGGRGPRARITARSV</sequence>
<protein>
    <submittedName>
        <fullName evidence="1">Uncharacterized protein</fullName>
    </submittedName>
</protein>
<comment type="caution">
    <text evidence="1">The sequence shown here is derived from an EMBL/GenBank/DDBJ whole genome shotgun (WGS) entry which is preliminary data.</text>
</comment>
<reference evidence="1 2" key="1">
    <citation type="submission" date="2017-05" db="EMBL/GenBank/DDBJ databases">
        <authorList>
            <person name="Varghese N."/>
            <person name="Submissions S."/>
        </authorList>
    </citation>
    <scope>NUCLEOTIDE SEQUENCE [LARGE SCALE GENOMIC DNA]</scope>
    <source>
        <strain evidence="1 2">DSM 26001</strain>
    </source>
</reference>
<name>A0ABY1QWT2_9BURK</name>
<accession>A0ABY1QWT2</accession>
<evidence type="ECO:0000313" key="1">
    <source>
        <dbReference type="EMBL" id="SMP81555.1"/>
    </source>
</evidence>
<keyword evidence="2" id="KW-1185">Reference proteome</keyword>
<organism evidence="1 2">
    <name type="scientific">Noviherbaspirillum suwonense</name>
    <dbReference type="NCBI Taxonomy" id="1224511"/>
    <lineage>
        <taxon>Bacteria</taxon>
        <taxon>Pseudomonadati</taxon>
        <taxon>Pseudomonadota</taxon>
        <taxon>Betaproteobacteria</taxon>
        <taxon>Burkholderiales</taxon>
        <taxon>Oxalobacteraceae</taxon>
        <taxon>Noviherbaspirillum</taxon>
    </lineage>
</organism>
<dbReference type="RefSeq" id="WP_283445681.1">
    <property type="nucleotide sequence ID" value="NZ_FXUL01000045.1"/>
</dbReference>